<evidence type="ECO:0000313" key="4">
    <source>
        <dbReference type="Proteomes" id="UP000236311"/>
    </source>
</evidence>
<organism evidence="3 4">
    <name type="scientific">Acetatifactor muris</name>
    <dbReference type="NCBI Taxonomy" id="879566"/>
    <lineage>
        <taxon>Bacteria</taxon>
        <taxon>Bacillati</taxon>
        <taxon>Bacillota</taxon>
        <taxon>Clostridia</taxon>
        <taxon>Lachnospirales</taxon>
        <taxon>Lachnospiraceae</taxon>
        <taxon>Acetatifactor</taxon>
    </lineage>
</organism>
<keyword evidence="4" id="KW-1185">Reference proteome</keyword>
<proteinExistence type="predicted"/>
<keyword evidence="1" id="KW-1133">Transmembrane helix</keyword>
<feature type="transmembrane region" description="Helical" evidence="1">
    <location>
        <begin position="95"/>
        <end position="114"/>
    </location>
</feature>
<feature type="domain" description="Prepilin type IV endopeptidase peptidase" evidence="2">
    <location>
        <begin position="7"/>
        <end position="109"/>
    </location>
</feature>
<dbReference type="AlphaFoldDB" id="A0A2K4ZLI1"/>
<evidence type="ECO:0000259" key="2">
    <source>
        <dbReference type="Pfam" id="PF01478"/>
    </source>
</evidence>
<gene>
    <name evidence="3" type="ORF">AMURIS_04037</name>
</gene>
<dbReference type="Proteomes" id="UP000236311">
    <property type="component" value="Unassembled WGS sequence"/>
</dbReference>
<dbReference type="GO" id="GO:0004190">
    <property type="term" value="F:aspartic-type endopeptidase activity"/>
    <property type="evidence" value="ECO:0007669"/>
    <property type="project" value="InterPro"/>
</dbReference>
<dbReference type="Pfam" id="PF01478">
    <property type="entry name" value="Peptidase_A24"/>
    <property type="match status" value="1"/>
</dbReference>
<dbReference type="GO" id="GO:0016020">
    <property type="term" value="C:membrane"/>
    <property type="evidence" value="ECO:0007669"/>
    <property type="project" value="InterPro"/>
</dbReference>
<protein>
    <submittedName>
        <fullName evidence="3">Type IV leader peptidase family protein</fullName>
    </submittedName>
</protein>
<accession>A0A2K4ZLI1</accession>
<feature type="transmembrane region" description="Helical" evidence="1">
    <location>
        <begin position="126"/>
        <end position="142"/>
    </location>
</feature>
<sequence>MWVILPITAWLLTGSVMDIRKRRVPIWLLLAGGIFSAATVLLQCMAGGKEFADVLQGMLPGTGLLIVAFVTKKAGYGDGIALLCLGTVLGGGRSILLFGLSLFLISIFSLTVLVTRKAGRNTGIPYFPFLTGAWLIVAASVSI</sequence>
<name>A0A2K4ZLI1_9FIRM</name>
<dbReference type="RefSeq" id="WP_103241303.1">
    <property type="nucleotide sequence ID" value="NZ_JANJZD010000029.1"/>
</dbReference>
<dbReference type="Gene3D" id="1.20.120.1220">
    <property type="match status" value="1"/>
</dbReference>
<evidence type="ECO:0000313" key="3">
    <source>
        <dbReference type="EMBL" id="SOY31300.1"/>
    </source>
</evidence>
<dbReference type="OrthoDB" id="2065643at2"/>
<feature type="transmembrane region" description="Helical" evidence="1">
    <location>
        <begin position="26"/>
        <end position="48"/>
    </location>
</feature>
<keyword evidence="1" id="KW-0472">Membrane</keyword>
<keyword evidence="1" id="KW-0812">Transmembrane</keyword>
<reference evidence="3 4" key="1">
    <citation type="submission" date="2018-01" db="EMBL/GenBank/DDBJ databases">
        <authorList>
            <person name="Gaut B.S."/>
            <person name="Morton B.R."/>
            <person name="Clegg M.T."/>
            <person name="Duvall M.R."/>
        </authorList>
    </citation>
    <scope>NUCLEOTIDE SEQUENCE [LARGE SCALE GENOMIC DNA]</scope>
    <source>
        <strain evidence="3">GP69</strain>
    </source>
</reference>
<dbReference type="InterPro" id="IPR000045">
    <property type="entry name" value="Prepilin_IV_endopep_pep"/>
</dbReference>
<evidence type="ECO:0000256" key="1">
    <source>
        <dbReference type="SAM" id="Phobius"/>
    </source>
</evidence>
<dbReference type="EMBL" id="OFSM01000024">
    <property type="protein sequence ID" value="SOY31300.1"/>
    <property type="molecule type" value="Genomic_DNA"/>
</dbReference>